<dbReference type="Gene3D" id="2.10.50.10">
    <property type="entry name" value="Tumor Necrosis Factor Receptor, subunit A, domain 2"/>
    <property type="match status" value="2"/>
</dbReference>
<feature type="disulfide bond" evidence="8">
    <location>
        <begin position="89"/>
        <end position="107"/>
    </location>
</feature>
<dbReference type="SUPFAM" id="SSF57586">
    <property type="entry name" value="TNF receptor-like"/>
    <property type="match status" value="2"/>
</dbReference>
<feature type="repeat" description="TNFR-Cys" evidence="8">
    <location>
        <begin position="66"/>
        <end position="107"/>
    </location>
</feature>
<dbReference type="AlphaFoldDB" id="A0A6J2RCG9"/>
<dbReference type="InterPro" id="IPR048522">
    <property type="entry name" value="Death_3_fish"/>
</dbReference>
<evidence type="ECO:0000313" key="11">
    <source>
        <dbReference type="Proteomes" id="UP000504630"/>
    </source>
</evidence>
<evidence type="ECO:0000256" key="9">
    <source>
        <dbReference type="SAM" id="SignalP"/>
    </source>
</evidence>
<dbReference type="InParanoid" id="A0A6J2RCG9"/>
<evidence type="ECO:0000256" key="8">
    <source>
        <dbReference type="PROSITE-ProRule" id="PRU00206"/>
    </source>
</evidence>
<dbReference type="Pfam" id="PF21733">
    <property type="entry name" value="Death_3"/>
    <property type="match status" value="1"/>
</dbReference>
<keyword evidence="2" id="KW-0964">Secreted</keyword>
<keyword evidence="3" id="KW-0053">Apoptosis</keyword>
<feature type="disulfide bond" evidence="8">
    <location>
        <begin position="67"/>
        <end position="82"/>
    </location>
</feature>
<evidence type="ECO:0000313" key="12">
    <source>
        <dbReference type="RefSeq" id="XP_029307821.1"/>
    </source>
</evidence>
<dbReference type="InterPro" id="IPR001368">
    <property type="entry name" value="TNFR/NGFR_Cys_rich_reg"/>
</dbReference>
<gene>
    <name evidence="12" type="primary">LOC115021472</name>
</gene>
<evidence type="ECO:0000259" key="10">
    <source>
        <dbReference type="PROSITE" id="PS50050"/>
    </source>
</evidence>
<comment type="caution">
    <text evidence="8">Lacks conserved residue(s) required for the propagation of feature annotation.</text>
</comment>
<dbReference type="Pfam" id="PF00020">
    <property type="entry name" value="TNFR_c6"/>
    <property type="match status" value="3"/>
</dbReference>
<dbReference type="PANTHER" id="PTHR23097">
    <property type="entry name" value="TUMOR NECROSIS FACTOR RECEPTOR SUPERFAMILY MEMBER"/>
    <property type="match status" value="1"/>
</dbReference>
<evidence type="ECO:0000256" key="2">
    <source>
        <dbReference type="ARBA" id="ARBA00022525"/>
    </source>
</evidence>
<dbReference type="InterPro" id="IPR052459">
    <property type="entry name" value="TNFRSF_decoy_receptor"/>
</dbReference>
<keyword evidence="5" id="KW-0677">Repeat</keyword>
<accession>A0A6J2RCG9</accession>
<evidence type="ECO:0000256" key="5">
    <source>
        <dbReference type="ARBA" id="ARBA00022737"/>
    </source>
</evidence>
<evidence type="ECO:0000256" key="7">
    <source>
        <dbReference type="ARBA" id="ARBA00023180"/>
    </source>
</evidence>
<evidence type="ECO:0000256" key="1">
    <source>
        <dbReference type="ARBA" id="ARBA00004613"/>
    </source>
</evidence>
<keyword evidence="6 8" id="KW-1015">Disulfide bond</keyword>
<proteinExistence type="predicted"/>
<dbReference type="SMART" id="SM00208">
    <property type="entry name" value="TNFR"/>
    <property type="match status" value="3"/>
</dbReference>
<dbReference type="GO" id="GO:0005576">
    <property type="term" value="C:extracellular region"/>
    <property type="evidence" value="ECO:0007669"/>
    <property type="project" value="UniProtKB-SubCell"/>
</dbReference>
<keyword evidence="7" id="KW-0325">Glycoprotein</keyword>
<feature type="chain" id="PRO_5026921303" evidence="9">
    <location>
        <begin position="25"/>
        <end position="298"/>
    </location>
</feature>
<dbReference type="PANTHER" id="PTHR23097:SF90">
    <property type="entry name" value="TUMOR NECROSIS FACTOR RECEPTOR SUPERFAMILY MEMBER 11B"/>
    <property type="match status" value="1"/>
</dbReference>
<dbReference type="GO" id="GO:0006915">
    <property type="term" value="P:apoptotic process"/>
    <property type="evidence" value="ECO:0007669"/>
    <property type="project" value="UniProtKB-KW"/>
</dbReference>
<reference evidence="12" key="1">
    <citation type="submission" date="2025-08" db="UniProtKB">
        <authorList>
            <consortium name="RefSeq"/>
        </authorList>
    </citation>
    <scope>IDENTIFICATION</scope>
</reference>
<protein>
    <submittedName>
        <fullName evidence="12">Tumor necrosis factor receptor superfamily member 6B-like</fullName>
    </submittedName>
</protein>
<feature type="disulfide bond" evidence="8">
    <location>
        <begin position="168"/>
        <end position="186"/>
    </location>
</feature>
<dbReference type="KEGG" id="cgob:115021472"/>
<comment type="subcellular location">
    <subcellularLocation>
        <location evidence="1">Secreted</location>
    </subcellularLocation>
</comment>
<dbReference type="RefSeq" id="XP_029307821.1">
    <property type="nucleotide sequence ID" value="XM_029451961.1"/>
</dbReference>
<dbReference type="PROSITE" id="PS00652">
    <property type="entry name" value="TNFR_NGFR_1"/>
    <property type="match status" value="1"/>
</dbReference>
<feature type="domain" description="TNFR-Cys" evidence="10">
    <location>
        <begin position="146"/>
        <end position="186"/>
    </location>
</feature>
<organism evidence="11 12">
    <name type="scientific">Cottoperca gobio</name>
    <name type="common">Frogmouth</name>
    <name type="synonym">Aphritis gobio</name>
    <dbReference type="NCBI Taxonomy" id="56716"/>
    <lineage>
        <taxon>Eukaryota</taxon>
        <taxon>Metazoa</taxon>
        <taxon>Chordata</taxon>
        <taxon>Craniata</taxon>
        <taxon>Vertebrata</taxon>
        <taxon>Euteleostomi</taxon>
        <taxon>Actinopterygii</taxon>
        <taxon>Neopterygii</taxon>
        <taxon>Teleostei</taxon>
        <taxon>Neoteleostei</taxon>
        <taxon>Acanthomorphata</taxon>
        <taxon>Eupercaria</taxon>
        <taxon>Perciformes</taxon>
        <taxon>Notothenioidei</taxon>
        <taxon>Bovichtidae</taxon>
        <taxon>Cottoperca</taxon>
    </lineage>
</organism>
<dbReference type="Proteomes" id="UP000504630">
    <property type="component" value="Chromosome 16"/>
</dbReference>
<dbReference type="OrthoDB" id="9990004at2759"/>
<keyword evidence="11" id="KW-1185">Reference proteome</keyword>
<evidence type="ECO:0000256" key="6">
    <source>
        <dbReference type="ARBA" id="ARBA00023157"/>
    </source>
</evidence>
<sequence length="298" mass="33479">MHIISMFLLPVMFLLSGVLCGVSAVSRPTFEHRDRFTGATLVCEKCPPGTRLAAYCTASTPTACVPCRSRSFTELWNYLPKCLYCNNFCTENQEVETECTATTNRVCRCTEGFYLTADFCRRHSECGPGNGVQTKGTSQMDTVCEQCSDGYFSDTSSALKSCVKQQECASGQIALLPGSINQDTMCGSCKELENEGETLRTFFSGFFSRNKMRLPKMKAFIARYIHTTEDNDTTLPKQRVMDQFRAWLAHAPEEQLRKLPQMLKASKLCSRTEQLEQIVNEIKQQSPNCTLTLLDVKM</sequence>
<dbReference type="GeneID" id="115021472"/>
<evidence type="ECO:0000256" key="4">
    <source>
        <dbReference type="ARBA" id="ARBA00022729"/>
    </source>
</evidence>
<feature type="signal peptide" evidence="9">
    <location>
        <begin position="1"/>
        <end position="24"/>
    </location>
</feature>
<feature type="disulfide bond" evidence="8">
    <location>
        <begin position="147"/>
        <end position="162"/>
    </location>
</feature>
<dbReference type="PROSITE" id="PS50050">
    <property type="entry name" value="TNFR_NGFR_2"/>
    <property type="match status" value="2"/>
</dbReference>
<feature type="repeat" description="TNFR-Cys" evidence="8">
    <location>
        <begin position="146"/>
        <end position="186"/>
    </location>
</feature>
<feature type="domain" description="TNFR-Cys" evidence="10">
    <location>
        <begin position="66"/>
        <end position="107"/>
    </location>
</feature>
<evidence type="ECO:0000256" key="3">
    <source>
        <dbReference type="ARBA" id="ARBA00022703"/>
    </source>
</evidence>
<name>A0A6J2RCG9_COTGO</name>
<keyword evidence="4 9" id="KW-0732">Signal</keyword>